<sequence length="130" mass="14274">MSKATDKLDQRLNRDKWKGIFVLCIAGAIAILLTIVYVPSQVKGVEVFGEVTHLTAISSEEGNVLMIVVKLADGSVARSKISNSSYYHQGERVKLLKKKSFFLGTDLYMFHSYPTATSGKESCQGDAGLR</sequence>
<dbReference type="Proteomes" id="UP001170624">
    <property type="component" value="Unassembled WGS sequence"/>
</dbReference>
<evidence type="ECO:0000313" key="2">
    <source>
        <dbReference type="EMBL" id="MDO6542299.1"/>
    </source>
</evidence>
<evidence type="ECO:0000313" key="3">
    <source>
        <dbReference type="Proteomes" id="UP001170624"/>
    </source>
</evidence>
<protein>
    <submittedName>
        <fullName evidence="2">Uncharacterized protein</fullName>
    </submittedName>
</protein>
<keyword evidence="1" id="KW-0472">Membrane</keyword>
<comment type="caution">
    <text evidence="2">The sequence shown here is derived from an EMBL/GenBank/DDBJ whole genome shotgun (WGS) entry which is preliminary data.</text>
</comment>
<accession>A0AAW7Y6B9</accession>
<proteinExistence type="predicted"/>
<reference evidence="2" key="1">
    <citation type="submission" date="2023-07" db="EMBL/GenBank/DDBJ databases">
        <title>Genome content predicts the carbon catabolic preferences of heterotrophic bacteria.</title>
        <authorList>
            <person name="Gralka M."/>
        </authorList>
    </citation>
    <scope>NUCLEOTIDE SEQUENCE</scope>
    <source>
        <strain evidence="2">G2M05</strain>
    </source>
</reference>
<keyword evidence="1" id="KW-0812">Transmembrane</keyword>
<gene>
    <name evidence="2" type="ORF">Q4568_07135</name>
</gene>
<dbReference type="EMBL" id="JAUOPU010000005">
    <property type="protein sequence ID" value="MDO6542299.1"/>
    <property type="molecule type" value="Genomic_DNA"/>
</dbReference>
<feature type="transmembrane region" description="Helical" evidence="1">
    <location>
        <begin position="20"/>
        <end position="38"/>
    </location>
</feature>
<organism evidence="2 3">
    <name type="scientific">Photobacterium sanguinicancri</name>
    <dbReference type="NCBI Taxonomy" id="875932"/>
    <lineage>
        <taxon>Bacteria</taxon>
        <taxon>Pseudomonadati</taxon>
        <taxon>Pseudomonadota</taxon>
        <taxon>Gammaproteobacteria</taxon>
        <taxon>Vibrionales</taxon>
        <taxon>Vibrionaceae</taxon>
        <taxon>Photobacterium</taxon>
    </lineage>
</organism>
<dbReference type="RefSeq" id="WP_062690487.1">
    <property type="nucleotide sequence ID" value="NZ_AP024850.1"/>
</dbReference>
<name>A0AAW7Y6B9_9GAMM</name>
<dbReference type="AlphaFoldDB" id="A0AAW7Y6B9"/>
<keyword evidence="1" id="KW-1133">Transmembrane helix</keyword>
<evidence type="ECO:0000256" key="1">
    <source>
        <dbReference type="SAM" id="Phobius"/>
    </source>
</evidence>